<dbReference type="HAMAP" id="MF_02066">
    <property type="entry name" value="CpoB"/>
    <property type="match status" value="1"/>
</dbReference>
<dbReference type="Pfam" id="PF13174">
    <property type="entry name" value="TPR_6"/>
    <property type="match status" value="2"/>
</dbReference>
<evidence type="ECO:0000313" key="4">
    <source>
        <dbReference type="Proteomes" id="UP001431784"/>
    </source>
</evidence>
<comment type="similarity">
    <text evidence="1">Belongs to the CpoB family.</text>
</comment>
<keyword evidence="1" id="KW-0574">Periplasm</keyword>
<dbReference type="Proteomes" id="UP001431784">
    <property type="component" value="Unassembled WGS sequence"/>
</dbReference>
<feature type="region of interest" description="Disordered" evidence="2">
    <location>
        <begin position="121"/>
        <end position="144"/>
    </location>
</feature>
<keyword evidence="1" id="KW-0132">Cell division</keyword>
<evidence type="ECO:0000256" key="1">
    <source>
        <dbReference type="HAMAP-Rule" id="MF_02066"/>
    </source>
</evidence>
<comment type="subcellular location">
    <subcellularLocation>
        <location evidence="1">Periplasm</location>
    </subcellularLocation>
</comment>
<proteinExistence type="inferred from homology"/>
<keyword evidence="1" id="KW-0175">Coiled coil</keyword>
<accession>A0ABT5T5R3</accession>
<evidence type="ECO:0000256" key="2">
    <source>
        <dbReference type="SAM" id="MobiDB-lite"/>
    </source>
</evidence>
<keyword evidence="4" id="KW-1185">Reference proteome</keyword>
<protein>
    <recommendedName>
        <fullName evidence="1">Cell division coordinator CpoB</fullName>
    </recommendedName>
</protein>
<comment type="function">
    <text evidence="1">Mediates coordination of peptidoglycan synthesis and outer membrane constriction during cell division.</text>
</comment>
<dbReference type="Gene3D" id="1.25.40.10">
    <property type="entry name" value="Tetratricopeptide repeat domain"/>
    <property type="match status" value="1"/>
</dbReference>
<organism evidence="3 4">
    <name type="scientific">Roseinatronobacter alkalisoli</name>
    <dbReference type="NCBI Taxonomy" id="3028235"/>
    <lineage>
        <taxon>Bacteria</taxon>
        <taxon>Pseudomonadati</taxon>
        <taxon>Pseudomonadota</taxon>
        <taxon>Alphaproteobacteria</taxon>
        <taxon>Rhodobacterales</taxon>
        <taxon>Paracoccaceae</taxon>
        <taxon>Roseinatronobacter</taxon>
    </lineage>
</organism>
<dbReference type="EMBL" id="JAQZSM010000003">
    <property type="protein sequence ID" value="MDD7970341.1"/>
    <property type="molecule type" value="Genomic_DNA"/>
</dbReference>
<dbReference type="RefSeq" id="WP_274350961.1">
    <property type="nucleotide sequence ID" value="NZ_JAQZSM010000003.1"/>
</dbReference>
<dbReference type="InterPro" id="IPR011990">
    <property type="entry name" value="TPR-like_helical_dom_sf"/>
</dbReference>
<evidence type="ECO:0000313" key="3">
    <source>
        <dbReference type="EMBL" id="MDD7970341.1"/>
    </source>
</evidence>
<name>A0ABT5T5R3_9RHOB</name>
<reference evidence="3" key="1">
    <citation type="submission" date="2023-02" db="EMBL/GenBank/DDBJ databases">
        <title>Description of Roseinatronobacter alkalisoli sp. nov., an alkaliphilic bacerium isolated from soda soil.</title>
        <authorList>
            <person name="Wei W."/>
        </authorList>
    </citation>
    <scope>NUCLEOTIDE SEQUENCE</scope>
    <source>
        <strain evidence="3">HJB301</strain>
    </source>
</reference>
<feature type="coiled-coil region" evidence="1">
    <location>
        <begin position="36"/>
        <end position="105"/>
    </location>
</feature>
<keyword evidence="1" id="KW-0732">Signal</keyword>
<gene>
    <name evidence="1" type="primary">cpoB</name>
    <name evidence="3" type="ORF">PUT78_04450</name>
</gene>
<sequence precursor="true">MRMLRITTIAILMLGPVSAPAFAQQTPPAAQQGDSVAQLRSEISALSALVAGLAAELSSGAGSPENLQGFDGSVIDQIERTRQELASLTARAEALEHRIRQVVDDASNRIGDMEFRLTELEGGDTSALPPTRPLGGGTGAAAATGNGVSDPEAAPQLAAGERAAFDAAQALIDEGDTDAAKSALSVFLETYPGSPLGAQASALLAQAQRDSGAESDAARTWLNLYLANPEGPDAPPALLELGNSLARLGQMAESCVMFEELFTRFPDAAQAVDAREAHGRNACP</sequence>
<feature type="chain" id="PRO_5044943770" description="Cell division coordinator CpoB" evidence="1">
    <location>
        <begin position="24"/>
        <end position="284"/>
    </location>
</feature>
<comment type="caution">
    <text evidence="3">The sequence shown here is derived from an EMBL/GenBank/DDBJ whole genome shotgun (WGS) entry which is preliminary data.</text>
</comment>
<keyword evidence="1" id="KW-0131">Cell cycle</keyword>
<feature type="signal peptide" evidence="1">
    <location>
        <begin position="1"/>
        <end position="23"/>
    </location>
</feature>
<dbReference type="InterPro" id="IPR019734">
    <property type="entry name" value="TPR_rpt"/>
</dbReference>
<dbReference type="InterPro" id="IPR034706">
    <property type="entry name" value="CpoB"/>
</dbReference>
<dbReference type="SUPFAM" id="SSF48452">
    <property type="entry name" value="TPR-like"/>
    <property type="match status" value="1"/>
</dbReference>